<evidence type="ECO:0000256" key="1">
    <source>
        <dbReference type="ARBA" id="ARBA00006336"/>
    </source>
</evidence>
<dbReference type="PANTHER" id="PTHR11080">
    <property type="entry name" value="PYRAZINAMIDASE/NICOTINAMIDASE"/>
    <property type="match status" value="1"/>
</dbReference>
<evidence type="ECO:0000259" key="9">
    <source>
        <dbReference type="Pfam" id="PF00857"/>
    </source>
</evidence>
<feature type="domain" description="Isochorismatase-like" evidence="9">
    <location>
        <begin position="4"/>
        <end position="205"/>
    </location>
</feature>
<proteinExistence type="inferred from homology"/>
<evidence type="ECO:0000256" key="5">
    <source>
        <dbReference type="ARBA" id="ARBA00037900"/>
    </source>
</evidence>
<evidence type="ECO:0000256" key="4">
    <source>
        <dbReference type="ARBA" id="ARBA00022801"/>
    </source>
</evidence>
<dbReference type="AlphaFoldDB" id="A0A1V2R2T9"/>
<dbReference type="NCBIfam" id="NF008623">
    <property type="entry name" value="PRK11609.1"/>
    <property type="match status" value="1"/>
</dbReference>
<reference evidence="11" key="1">
    <citation type="submission" date="2016-11" db="EMBL/GenBank/DDBJ databases">
        <authorList>
            <person name="Panda P."/>
            <person name="Visnovsky S."/>
            <person name="Pitman A."/>
        </authorList>
    </citation>
    <scope>NUCLEOTIDE SEQUENCE [LARGE SCALE GENOMIC DNA]</scope>
    <source>
        <strain evidence="11">ICMP 9972</strain>
    </source>
</reference>
<evidence type="ECO:0000313" key="10">
    <source>
        <dbReference type="EMBL" id="ONK05383.1"/>
    </source>
</evidence>
<organism evidence="10 11">
    <name type="scientific">Pectobacterium actinidiae</name>
    <dbReference type="NCBI Taxonomy" id="1507808"/>
    <lineage>
        <taxon>Bacteria</taxon>
        <taxon>Pseudomonadati</taxon>
        <taxon>Pseudomonadota</taxon>
        <taxon>Gammaproteobacteria</taxon>
        <taxon>Enterobacterales</taxon>
        <taxon>Pectobacteriaceae</taxon>
        <taxon>Pectobacterium</taxon>
    </lineage>
</organism>
<dbReference type="InterPro" id="IPR052347">
    <property type="entry name" value="Isochorismatase_Nicotinamidase"/>
</dbReference>
<keyword evidence="4" id="KW-0378">Hydrolase</keyword>
<dbReference type="CDD" id="cd01011">
    <property type="entry name" value="nicotinamidase"/>
    <property type="match status" value="1"/>
</dbReference>
<evidence type="ECO:0000256" key="6">
    <source>
        <dbReference type="ARBA" id="ARBA00039017"/>
    </source>
</evidence>
<dbReference type="OrthoDB" id="9791276at2"/>
<sequence>MKRALLLVDLQNDFCPGGALAVNEGDRVIDVANHAIEACVAAGVTVIASQDWHPANHGSFAVNANTTVGELGELNGWPQIWWPVHCVQGTAGADFHPALNQSAIQWIVQKGTQPEIDSYSAFFDNGHRVKTELDEWLHANHITHLTILGLATDYCVKFSVLDAIALGYHTDVLVDGCRGVNLSPDDSESALREMAQRGAILTDMTQFLTTLSSAPSVTDN</sequence>
<evidence type="ECO:0000313" key="11">
    <source>
        <dbReference type="Proteomes" id="UP000189286"/>
    </source>
</evidence>
<evidence type="ECO:0000256" key="7">
    <source>
        <dbReference type="ARBA" id="ARBA00043224"/>
    </source>
</evidence>
<dbReference type="Gene3D" id="3.40.50.850">
    <property type="entry name" value="Isochorismatase-like"/>
    <property type="match status" value="1"/>
</dbReference>
<dbReference type="Pfam" id="PF00857">
    <property type="entry name" value="Isochorismatase"/>
    <property type="match status" value="1"/>
</dbReference>
<evidence type="ECO:0000256" key="8">
    <source>
        <dbReference type="ARBA" id="ARBA00072277"/>
    </source>
</evidence>
<gene>
    <name evidence="10" type="ORF">BSK71_13240</name>
</gene>
<dbReference type="InterPro" id="IPR000868">
    <property type="entry name" value="Isochorismatase-like_dom"/>
</dbReference>
<evidence type="ECO:0000256" key="2">
    <source>
        <dbReference type="ARBA" id="ARBA00022642"/>
    </source>
</evidence>
<dbReference type="Proteomes" id="UP000189286">
    <property type="component" value="Unassembled WGS sequence"/>
</dbReference>
<dbReference type="GO" id="GO:0008936">
    <property type="term" value="F:nicotinamidase activity"/>
    <property type="evidence" value="ECO:0007669"/>
    <property type="project" value="UniProtKB-EC"/>
</dbReference>
<dbReference type="RefSeq" id="WP_039358412.1">
    <property type="nucleotide sequence ID" value="NZ_JRMH01000001.1"/>
</dbReference>
<dbReference type="FunFam" id="3.40.50.850:FF:000006">
    <property type="entry name" value="Bifunctional pyrazinamidase/nicotinamidase"/>
    <property type="match status" value="1"/>
</dbReference>
<accession>A0A1V2R2T9</accession>
<name>A0A1V2R2T9_9GAMM</name>
<dbReference type="PANTHER" id="PTHR11080:SF2">
    <property type="entry name" value="LD05707P"/>
    <property type="match status" value="1"/>
</dbReference>
<evidence type="ECO:0000256" key="3">
    <source>
        <dbReference type="ARBA" id="ARBA00022723"/>
    </source>
</evidence>
<comment type="similarity">
    <text evidence="1">Belongs to the isochorismatase family.</text>
</comment>
<protein>
    <recommendedName>
        <fullName evidence="8">Nicotinamidase</fullName>
        <ecNumber evidence="6">3.5.1.19</ecNumber>
    </recommendedName>
    <alternativeName>
        <fullName evidence="7">Nicotinamide deamidase</fullName>
    </alternativeName>
</protein>
<comment type="pathway">
    <text evidence="5">Cofactor biosynthesis; nicotinate biosynthesis; nicotinate from nicotinamide: step 1/1.</text>
</comment>
<comment type="caution">
    <text evidence="10">The sequence shown here is derived from an EMBL/GenBank/DDBJ whole genome shotgun (WGS) entry which is preliminary data.</text>
</comment>
<keyword evidence="2" id="KW-0662">Pyridine nucleotide biosynthesis</keyword>
<keyword evidence="3" id="KW-0479">Metal-binding</keyword>
<dbReference type="EMBL" id="MPUJ01000007">
    <property type="protein sequence ID" value="ONK05383.1"/>
    <property type="molecule type" value="Genomic_DNA"/>
</dbReference>
<dbReference type="EC" id="3.5.1.19" evidence="6"/>
<dbReference type="SUPFAM" id="SSF52499">
    <property type="entry name" value="Isochorismatase-like hydrolases"/>
    <property type="match status" value="1"/>
</dbReference>
<dbReference type="GO" id="GO:0019363">
    <property type="term" value="P:pyridine nucleotide biosynthetic process"/>
    <property type="evidence" value="ECO:0007669"/>
    <property type="project" value="UniProtKB-KW"/>
</dbReference>
<dbReference type="GO" id="GO:0046872">
    <property type="term" value="F:metal ion binding"/>
    <property type="evidence" value="ECO:0007669"/>
    <property type="project" value="UniProtKB-KW"/>
</dbReference>
<dbReference type="InterPro" id="IPR036380">
    <property type="entry name" value="Isochorismatase-like_sf"/>
</dbReference>